<dbReference type="GO" id="GO:0008360">
    <property type="term" value="P:regulation of cell shape"/>
    <property type="evidence" value="ECO:0007669"/>
    <property type="project" value="UniProtKB-KW"/>
</dbReference>
<comment type="subcellular location">
    <subcellularLocation>
        <location evidence="10 11">Cytoplasm</location>
    </subcellularLocation>
</comment>
<keyword evidence="5 10" id="KW-0067">ATP-binding</keyword>
<dbReference type="GO" id="GO:0009252">
    <property type="term" value="P:peptidoglycan biosynthetic process"/>
    <property type="evidence" value="ECO:0007669"/>
    <property type="project" value="UniProtKB-UniRule"/>
</dbReference>
<dbReference type="PATRIC" id="fig|1300343.5.peg.1200"/>
<gene>
    <name evidence="10" type="primary">murF</name>
    <name evidence="15" type="ORF">NV36_11550</name>
</gene>
<dbReference type="OrthoDB" id="9801978at2"/>
<dbReference type="InterPro" id="IPR004101">
    <property type="entry name" value="Mur_ligase_C"/>
</dbReference>
<keyword evidence="2 10" id="KW-0436">Ligase</keyword>
<dbReference type="Gene3D" id="3.40.1190.10">
    <property type="entry name" value="Mur-like, catalytic domain"/>
    <property type="match status" value="1"/>
</dbReference>
<dbReference type="InterPro" id="IPR035911">
    <property type="entry name" value="MurE/MurF_N"/>
</dbReference>
<evidence type="ECO:0000256" key="3">
    <source>
        <dbReference type="ARBA" id="ARBA00022618"/>
    </source>
</evidence>
<reference evidence="15 16" key="1">
    <citation type="submission" date="2014-10" db="EMBL/GenBank/DDBJ databases">
        <title>Draft genome sequence of the proteorhodopsin-containing marine bacterium Dokdonia donghaensis.</title>
        <authorList>
            <person name="Gomez-Consarnau L."/>
            <person name="Gonzalez J.M."/>
            <person name="Riedel T."/>
            <person name="Jaenicke S."/>
            <person name="Wagner-Doebler I."/>
            <person name="Fuhrman J.A."/>
        </authorList>
    </citation>
    <scope>NUCLEOTIDE SEQUENCE [LARGE SCALE GENOMIC DNA]</scope>
    <source>
        <strain evidence="15 16">DSW-1</strain>
    </source>
</reference>
<keyword evidence="16" id="KW-1185">Reference proteome</keyword>
<dbReference type="Pfam" id="PF02875">
    <property type="entry name" value="Mur_ligase_C"/>
    <property type="match status" value="1"/>
</dbReference>
<evidence type="ECO:0000256" key="9">
    <source>
        <dbReference type="ARBA" id="ARBA00023316"/>
    </source>
</evidence>
<dbReference type="SUPFAM" id="SSF53244">
    <property type="entry name" value="MurD-like peptide ligases, peptide-binding domain"/>
    <property type="match status" value="1"/>
</dbReference>
<dbReference type="PANTHER" id="PTHR43024">
    <property type="entry name" value="UDP-N-ACETYLMURAMOYL-TRIPEPTIDE--D-ALANYL-D-ALANINE LIGASE"/>
    <property type="match status" value="1"/>
</dbReference>
<dbReference type="NCBIfam" id="TIGR01143">
    <property type="entry name" value="murF"/>
    <property type="match status" value="1"/>
</dbReference>
<keyword evidence="4 10" id="KW-0547">Nucleotide-binding</keyword>
<dbReference type="InterPro" id="IPR036565">
    <property type="entry name" value="Mur-like_cat_sf"/>
</dbReference>
<dbReference type="AlphaFoldDB" id="A0A0A2GYL7"/>
<dbReference type="KEGG" id="ddo:I597_1189"/>
<evidence type="ECO:0000256" key="1">
    <source>
        <dbReference type="ARBA" id="ARBA00022490"/>
    </source>
</evidence>
<dbReference type="SUPFAM" id="SSF53623">
    <property type="entry name" value="MurD-like peptide ligases, catalytic domain"/>
    <property type="match status" value="1"/>
</dbReference>
<dbReference type="GO" id="GO:0047480">
    <property type="term" value="F:UDP-N-acetylmuramoyl-tripeptide-D-alanyl-D-alanine ligase activity"/>
    <property type="evidence" value="ECO:0007669"/>
    <property type="project" value="UniProtKB-UniRule"/>
</dbReference>
<dbReference type="GO" id="GO:0051301">
    <property type="term" value="P:cell division"/>
    <property type="evidence" value="ECO:0007669"/>
    <property type="project" value="UniProtKB-KW"/>
</dbReference>
<keyword evidence="3 10" id="KW-0132">Cell division</keyword>
<evidence type="ECO:0000313" key="15">
    <source>
        <dbReference type="EMBL" id="KGO07406.1"/>
    </source>
</evidence>
<dbReference type="GO" id="GO:0005524">
    <property type="term" value="F:ATP binding"/>
    <property type="evidence" value="ECO:0007669"/>
    <property type="project" value="UniProtKB-UniRule"/>
</dbReference>
<dbReference type="InterPro" id="IPR005863">
    <property type="entry name" value="UDP-N-AcMur_synth"/>
</dbReference>
<comment type="catalytic activity">
    <reaction evidence="10 11">
        <text>D-alanyl-D-alanine + UDP-N-acetyl-alpha-D-muramoyl-L-alanyl-gamma-D-glutamyl-meso-2,6-diaminopimelate + ATP = UDP-N-acetyl-alpha-D-muramoyl-L-alanyl-gamma-D-glutamyl-meso-2,6-diaminopimeloyl-D-alanyl-D-alanine + ADP + phosphate + H(+)</text>
        <dbReference type="Rhea" id="RHEA:28374"/>
        <dbReference type="ChEBI" id="CHEBI:15378"/>
        <dbReference type="ChEBI" id="CHEBI:30616"/>
        <dbReference type="ChEBI" id="CHEBI:43474"/>
        <dbReference type="ChEBI" id="CHEBI:57822"/>
        <dbReference type="ChEBI" id="CHEBI:61386"/>
        <dbReference type="ChEBI" id="CHEBI:83905"/>
        <dbReference type="ChEBI" id="CHEBI:456216"/>
        <dbReference type="EC" id="6.3.2.10"/>
    </reaction>
</comment>
<dbReference type="Gene3D" id="3.40.1390.10">
    <property type="entry name" value="MurE/MurF, N-terminal domain"/>
    <property type="match status" value="1"/>
</dbReference>
<dbReference type="GO" id="GO:0005737">
    <property type="term" value="C:cytoplasm"/>
    <property type="evidence" value="ECO:0007669"/>
    <property type="project" value="UniProtKB-SubCell"/>
</dbReference>
<keyword evidence="8 10" id="KW-0131">Cell cycle</keyword>
<name>A0A0A2GYL7_9FLAO</name>
<dbReference type="PANTHER" id="PTHR43024:SF1">
    <property type="entry name" value="UDP-N-ACETYLMURAMOYL-TRIPEPTIDE--D-ALANYL-D-ALANINE LIGASE"/>
    <property type="match status" value="1"/>
</dbReference>
<evidence type="ECO:0000256" key="7">
    <source>
        <dbReference type="ARBA" id="ARBA00022984"/>
    </source>
</evidence>
<dbReference type="InterPro" id="IPR051046">
    <property type="entry name" value="MurCDEF_CellWall_CoF430Synth"/>
</dbReference>
<dbReference type="HAMAP" id="MF_02019">
    <property type="entry name" value="MurF"/>
    <property type="match status" value="1"/>
</dbReference>
<dbReference type="InterPro" id="IPR036615">
    <property type="entry name" value="Mur_ligase_C_dom_sf"/>
</dbReference>
<keyword evidence="7 10" id="KW-0573">Peptidoglycan synthesis</keyword>
<evidence type="ECO:0000259" key="12">
    <source>
        <dbReference type="Pfam" id="PF01225"/>
    </source>
</evidence>
<dbReference type="GO" id="GO:0071555">
    <property type="term" value="P:cell wall organization"/>
    <property type="evidence" value="ECO:0007669"/>
    <property type="project" value="UniProtKB-KW"/>
</dbReference>
<evidence type="ECO:0000256" key="2">
    <source>
        <dbReference type="ARBA" id="ARBA00022598"/>
    </source>
</evidence>
<dbReference type="Proteomes" id="UP000030140">
    <property type="component" value="Unassembled WGS sequence"/>
</dbReference>
<evidence type="ECO:0000259" key="14">
    <source>
        <dbReference type="Pfam" id="PF08245"/>
    </source>
</evidence>
<evidence type="ECO:0000313" key="16">
    <source>
        <dbReference type="Proteomes" id="UP000030140"/>
    </source>
</evidence>
<evidence type="ECO:0000256" key="11">
    <source>
        <dbReference type="RuleBase" id="RU004136"/>
    </source>
</evidence>
<comment type="similarity">
    <text evidence="10">Belongs to the MurCDEF family. MurF subfamily.</text>
</comment>
<dbReference type="EMBL" id="JSAQ01000001">
    <property type="protein sequence ID" value="KGO07406.1"/>
    <property type="molecule type" value="Genomic_DNA"/>
</dbReference>
<evidence type="ECO:0000259" key="13">
    <source>
        <dbReference type="Pfam" id="PF02875"/>
    </source>
</evidence>
<accession>A0A0A2GYL7</accession>
<dbReference type="EC" id="6.3.2.10" evidence="10 11"/>
<feature type="domain" description="Mur ligase central" evidence="14">
    <location>
        <begin position="94"/>
        <end position="272"/>
    </location>
</feature>
<keyword evidence="9 10" id="KW-0961">Cell wall biogenesis/degradation</keyword>
<dbReference type="UniPathway" id="UPA00219"/>
<dbReference type="SUPFAM" id="SSF63418">
    <property type="entry name" value="MurE/MurF N-terminal domain"/>
    <property type="match status" value="1"/>
</dbReference>
<evidence type="ECO:0000256" key="5">
    <source>
        <dbReference type="ARBA" id="ARBA00022840"/>
    </source>
</evidence>
<feature type="domain" description="Mur ligase N-terminal catalytic" evidence="12">
    <location>
        <begin position="15"/>
        <end position="80"/>
    </location>
</feature>
<dbReference type="InterPro" id="IPR013221">
    <property type="entry name" value="Mur_ligase_cen"/>
</dbReference>
<comment type="function">
    <text evidence="10 11">Involved in cell wall formation. Catalyzes the final step in the synthesis of UDP-N-acetylmuramoyl-pentapeptide, the precursor of murein.</text>
</comment>
<dbReference type="GO" id="GO:0008766">
    <property type="term" value="F:UDP-N-acetylmuramoylalanyl-D-glutamyl-2,6-diaminopimelate-D-alanyl-D-alanine ligase activity"/>
    <property type="evidence" value="ECO:0007669"/>
    <property type="project" value="RHEA"/>
</dbReference>
<feature type="binding site" evidence="10">
    <location>
        <begin position="96"/>
        <end position="102"/>
    </location>
    <ligand>
        <name>ATP</name>
        <dbReference type="ChEBI" id="CHEBI:30616"/>
    </ligand>
</feature>
<dbReference type="Pfam" id="PF01225">
    <property type="entry name" value="Mur_ligase"/>
    <property type="match status" value="1"/>
</dbReference>
<protein>
    <recommendedName>
        <fullName evidence="10 11">UDP-N-acetylmuramoyl-tripeptide--D-alanyl-D-alanine ligase</fullName>
        <ecNumber evidence="10 11">6.3.2.10</ecNumber>
    </recommendedName>
    <alternativeName>
        <fullName evidence="10">D-alanyl-D-alanine-adding enzyme</fullName>
    </alternativeName>
</protein>
<organism evidence="15 16">
    <name type="scientific">Dokdonia donghaensis DSW-1</name>
    <dbReference type="NCBI Taxonomy" id="1300343"/>
    <lineage>
        <taxon>Bacteria</taxon>
        <taxon>Pseudomonadati</taxon>
        <taxon>Bacteroidota</taxon>
        <taxon>Flavobacteriia</taxon>
        <taxon>Flavobacteriales</taxon>
        <taxon>Flavobacteriaceae</taxon>
        <taxon>Dokdonia</taxon>
    </lineage>
</organism>
<sequence length="424" mass="46690">MTIAELHFHFLNSNGVCTDTRSLEENQIYFALKGENFNGNKFAQQALKSGASLAIVDEKEYVTDRSVLVDDVLTTLQQLANYHRNYLDLPIIGITGSNGKTTTKELIYAVLSEQYNVIATKGNLNNHIGVPLTLLTMDDSTEIGIVEMGANHQGEIKMLSEIAQPNFGYITNFGKAHLEGFGGFEGVIKGKSELYNYLRENNELVFINDQDEIQVRQSANIVSKTFGSSQSEYPVYLEDGSGNLKITVGGTTITSNLIGTYNFSNIAVAMAMGNHFDVPLTHIKNGIEKYVPSNNRSQIIDKDTYKIILDAYNANPTSMAAALKNLQATGTNTIAFIGDMFEVGETSKTEHQAILDLAHNLNISQVYAIGPDFGTSSPHPMQKVYESYDAFAKAYSKQIPVDTTVLIKGSRGMKMERILEPLSF</sequence>
<keyword evidence="1 10" id="KW-0963">Cytoplasm</keyword>
<dbReference type="InterPro" id="IPR000713">
    <property type="entry name" value="Mur_ligase_N"/>
</dbReference>
<comment type="pathway">
    <text evidence="10 11">Cell wall biogenesis; peptidoglycan biosynthesis.</text>
</comment>
<comment type="caution">
    <text evidence="15">The sequence shown here is derived from an EMBL/GenBank/DDBJ whole genome shotgun (WGS) entry which is preliminary data.</text>
</comment>
<dbReference type="Gene3D" id="3.90.190.20">
    <property type="entry name" value="Mur ligase, C-terminal domain"/>
    <property type="match status" value="1"/>
</dbReference>
<dbReference type="Pfam" id="PF08245">
    <property type="entry name" value="Mur_ligase_M"/>
    <property type="match status" value="1"/>
</dbReference>
<feature type="domain" description="Mur ligase C-terminal" evidence="13">
    <location>
        <begin position="296"/>
        <end position="411"/>
    </location>
</feature>
<dbReference type="RefSeq" id="WP_035327429.1">
    <property type="nucleotide sequence ID" value="NZ_CP015125.1"/>
</dbReference>
<proteinExistence type="inferred from homology"/>
<evidence type="ECO:0000256" key="6">
    <source>
        <dbReference type="ARBA" id="ARBA00022960"/>
    </source>
</evidence>
<evidence type="ECO:0000256" key="10">
    <source>
        <dbReference type="HAMAP-Rule" id="MF_02019"/>
    </source>
</evidence>
<keyword evidence="6 10" id="KW-0133">Cell shape</keyword>
<evidence type="ECO:0000256" key="4">
    <source>
        <dbReference type="ARBA" id="ARBA00022741"/>
    </source>
</evidence>
<evidence type="ECO:0000256" key="8">
    <source>
        <dbReference type="ARBA" id="ARBA00023306"/>
    </source>
</evidence>